<dbReference type="PROSITE" id="PS01125">
    <property type="entry name" value="ROK"/>
    <property type="match status" value="1"/>
</dbReference>
<dbReference type="InterPro" id="IPR043129">
    <property type="entry name" value="ATPase_NBD"/>
</dbReference>
<dbReference type="Proteomes" id="UP000198959">
    <property type="component" value="Unassembled WGS sequence"/>
</dbReference>
<dbReference type="SUPFAM" id="SSF53067">
    <property type="entry name" value="Actin-like ATPase domain"/>
    <property type="match status" value="1"/>
</dbReference>
<dbReference type="InterPro" id="IPR000600">
    <property type="entry name" value="ROK"/>
</dbReference>
<keyword evidence="2" id="KW-0808">Transferase</keyword>
<dbReference type="Gene3D" id="1.10.10.10">
    <property type="entry name" value="Winged helix-like DNA-binding domain superfamily/Winged helix DNA-binding domain"/>
    <property type="match status" value="1"/>
</dbReference>
<accession>A0A1C6S7T2</accession>
<comment type="similarity">
    <text evidence="1">Belongs to the ROK (NagC/XylR) family.</text>
</comment>
<dbReference type="Pfam" id="PF00480">
    <property type="entry name" value="ROK"/>
    <property type="match status" value="1"/>
</dbReference>
<gene>
    <name evidence="2" type="ORF">GA0074692_1978</name>
</gene>
<keyword evidence="3" id="KW-1185">Reference proteome</keyword>
<dbReference type="RefSeq" id="WP_091642109.1">
    <property type="nucleotide sequence ID" value="NZ_FMHW01000002.1"/>
</dbReference>
<evidence type="ECO:0000313" key="3">
    <source>
        <dbReference type="Proteomes" id="UP000198959"/>
    </source>
</evidence>
<dbReference type="InterPro" id="IPR049874">
    <property type="entry name" value="ROK_cs"/>
</dbReference>
<dbReference type="SUPFAM" id="SSF46785">
    <property type="entry name" value="Winged helix' DNA-binding domain"/>
    <property type="match status" value="1"/>
</dbReference>
<dbReference type="InterPro" id="IPR036390">
    <property type="entry name" value="WH_DNA-bd_sf"/>
</dbReference>
<dbReference type="GO" id="GO:0016301">
    <property type="term" value="F:kinase activity"/>
    <property type="evidence" value="ECO:0007669"/>
    <property type="project" value="UniProtKB-KW"/>
</dbReference>
<evidence type="ECO:0000256" key="1">
    <source>
        <dbReference type="ARBA" id="ARBA00006479"/>
    </source>
</evidence>
<dbReference type="InterPro" id="IPR036388">
    <property type="entry name" value="WH-like_DNA-bd_sf"/>
</dbReference>
<keyword evidence="2" id="KW-0418">Kinase</keyword>
<dbReference type="OrthoDB" id="3189808at2"/>
<proteinExistence type="inferred from homology"/>
<name>A0A1C6S7T2_9ACTN</name>
<dbReference type="PANTHER" id="PTHR18964">
    <property type="entry name" value="ROK (REPRESSOR, ORF, KINASE) FAMILY"/>
    <property type="match status" value="1"/>
</dbReference>
<organism evidence="2 3">
    <name type="scientific">Micromonospora pallida</name>
    <dbReference type="NCBI Taxonomy" id="145854"/>
    <lineage>
        <taxon>Bacteria</taxon>
        <taxon>Bacillati</taxon>
        <taxon>Actinomycetota</taxon>
        <taxon>Actinomycetes</taxon>
        <taxon>Micromonosporales</taxon>
        <taxon>Micromonosporaceae</taxon>
        <taxon>Micromonospora</taxon>
    </lineage>
</organism>
<dbReference type="Gene3D" id="3.30.420.40">
    <property type="match status" value="2"/>
</dbReference>
<evidence type="ECO:0000313" key="2">
    <source>
        <dbReference type="EMBL" id="SCL25528.1"/>
    </source>
</evidence>
<dbReference type="AlphaFoldDB" id="A0A1C6S7T2"/>
<dbReference type="STRING" id="145854.GA0074692_1978"/>
<reference evidence="3" key="1">
    <citation type="submission" date="2016-06" db="EMBL/GenBank/DDBJ databases">
        <authorList>
            <person name="Varghese N."/>
            <person name="Submissions Spin"/>
        </authorList>
    </citation>
    <scope>NUCLEOTIDE SEQUENCE [LARGE SCALE GENOMIC DNA]</scope>
    <source>
        <strain evidence="3">DSM 43817</strain>
    </source>
</reference>
<sequence length="393" mass="41330">MPGTSAGDLLKLIKSGQARTRGELQRVTGLSRSTVGTRLDRLLRGGYLRETGVNESSGGRPSIRLEFNDEHGVVLVAALGAGDAHLAVLDLAGRTLAEERADPRIADGPAAVLDWIGDRHDALLTVAGRRPDEVRGIGLGVPGPVDFATGRVRQPPIMPGWDDYPIVEHQRRRYPVPVLVDNDANLMALGEQVAVHPDCPALVLVKVATGIGAGVVVDGTVYRGIDGGAGDLGHIRMHGYDTFRCMCGSYGCLAAVASGGALAQQLTVAGTPTASSREFLDRVTAGDPDARRLARTAGQRVGEVLATVVCLLNPGVLVIAGDLAETHFVAGVRELLYQRALPRATQRLTVTTSRLGERAGIVGAHAMVIGNVYAPEAVNRQLSEASAAPGRRR</sequence>
<dbReference type="PANTHER" id="PTHR18964:SF173">
    <property type="entry name" value="GLUCOKINASE"/>
    <property type="match status" value="1"/>
</dbReference>
<dbReference type="EMBL" id="FMHW01000002">
    <property type="protein sequence ID" value="SCL25528.1"/>
    <property type="molecule type" value="Genomic_DNA"/>
</dbReference>
<protein>
    <submittedName>
        <fullName evidence="2">Sugar kinase of the NBD/HSP70 family, may contain an N-terminal HTH domain</fullName>
    </submittedName>
</protein>